<keyword evidence="1" id="KW-0472">Membrane</keyword>
<dbReference type="InterPro" id="IPR059113">
    <property type="entry name" value="Znf_ribbon"/>
</dbReference>
<dbReference type="Proteomes" id="UP001332931">
    <property type="component" value="Unassembled WGS sequence"/>
</dbReference>
<name>A0ABU7R7Q4_9ACTN</name>
<keyword evidence="1" id="KW-1133">Transmembrane helix</keyword>
<organism evidence="3 4">
    <name type="scientific">Olsenella absiana</name>
    <dbReference type="NCBI Taxonomy" id="3115222"/>
    <lineage>
        <taxon>Bacteria</taxon>
        <taxon>Bacillati</taxon>
        <taxon>Actinomycetota</taxon>
        <taxon>Coriobacteriia</taxon>
        <taxon>Coriobacteriales</taxon>
        <taxon>Atopobiaceae</taxon>
        <taxon>Olsenella</taxon>
    </lineage>
</organism>
<protein>
    <submittedName>
        <fullName evidence="3">Zinc ribbon domain-containing protein</fullName>
    </submittedName>
</protein>
<proteinExistence type="predicted"/>
<keyword evidence="4" id="KW-1185">Reference proteome</keyword>
<comment type="caution">
    <text evidence="3">The sequence shown here is derived from an EMBL/GenBank/DDBJ whole genome shotgun (WGS) entry which is preliminary data.</text>
</comment>
<evidence type="ECO:0000259" key="2">
    <source>
        <dbReference type="Pfam" id="PF13248"/>
    </source>
</evidence>
<evidence type="ECO:0000256" key="1">
    <source>
        <dbReference type="SAM" id="Phobius"/>
    </source>
</evidence>
<dbReference type="RefSeq" id="WP_330957394.1">
    <property type="nucleotide sequence ID" value="NZ_JAZGJQ010000001.1"/>
</dbReference>
<dbReference type="Pfam" id="PF13248">
    <property type="entry name" value="Zn_ribbon_3"/>
    <property type="match status" value="1"/>
</dbReference>
<feature type="transmembrane region" description="Helical" evidence="1">
    <location>
        <begin position="47"/>
        <end position="67"/>
    </location>
</feature>
<sequence length="91" mass="9522">MVCPACGANIDPDADACPKCGVALTYRAARKSAETDGSEKGGTKATVIYAIVCIAAVAAFCWAILFWHESQVRTVPQIIAPGVSLSRLVQP</sequence>
<keyword evidence="1" id="KW-0812">Transmembrane</keyword>
<accession>A0ABU7R7Q4</accession>
<reference evidence="3 4" key="1">
    <citation type="submission" date="2024-01" db="EMBL/GenBank/DDBJ databases">
        <title>Description of Olsenella sp. nov., isolated from pig feces.</title>
        <authorList>
            <person name="Chang Y.-H."/>
        </authorList>
    </citation>
    <scope>NUCLEOTIDE SEQUENCE [LARGE SCALE GENOMIC DNA]</scope>
    <source>
        <strain evidence="3 4">YH-ols2223</strain>
    </source>
</reference>
<dbReference type="EMBL" id="JAZGJQ010000001">
    <property type="protein sequence ID" value="MEE6146631.1"/>
    <property type="molecule type" value="Genomic_DNA"/>
</dbReference>
<evidence type="ECO:0000313" key="3">
    <source>
        <dbReference type="EMBL" id="MEE6146631.1"/>
    </source>
</evidence>
<evidence type="ECO:0000313" key="4">
    <source>
        <dbReference type="Proteomes" id="UP001332931"/>
    </source>
</evidence>
<gene>
    <name evidence="3" type="ORF">VXJ25_01270</name>
</gene>
<feature type="domain" description="Putative zinc-ribbon" evidence="2">
    <location>
        <begin position="2"/>
        <end position="22"/>
    </location>
</feature>